<organism evidence="5 6">
    <name type="scientific">Nostoc minutum NIES-26</name>
    <dbReference type="NCBI Taxonomy" id="1844469"/>
    <lineage>
        <taxon>Bacteria</taxon>
        <taxon>Bacillati</taxon>
        <taxon>Cyanobacteriota</taxon>
        <taxon>Cyanophyceae</taxon>
        <taxon>Nostocales</taxon>
        <taxon>Nostocaceae</taxon>
        <taxon>Nostoc</taxon>
    </lineage>
</organism>
<dbReference type="GO" id="GO:0016887">
    <property type="term" value="F:ATP hydrolysis activity"/>
    <property type="evidence" value="ECO:0007669"/>
    <property type="project" value="InterPro"/>
</dbReference>
<evidence type="ECO:0000256" key="1">
    <source>
        <dbReference type="ARBA" id="ARBA00006914"/>
    </source>
</evidence>
<sequence>MNNLEHWQQQNEEYLAIAVTWLRLRLALMQPNSADEVDSETATKLDQLQITLDSAGIQTPPPALIELSQRFRLSQFEQEVLLLCAAIELDTRIAPLCALAQDNSLCPYPTFSLALALFDNPAWDVLSPERPLRYWRLLEINQPGNQPLTTSALRADERIVNYIKGLNYLDDRLTPLLMPLDINSNQYDLPPSQQIVVETAIRRLKNTTQTQALPVIQLLGNDQASKQIIAQEILNSIGLYLYCLPVELLPTQAAELETLARLWQRESILLPIALYLDASEITGNSPTVQALQRFLTRTHGCFFLDTREIMPIGRKTAILDVAKPTPSEQRTAWAAALGTSNTEITGLLASQFNLNIAAINQIARTALSEVSDNTWLTEQLWHTCLDSTRSRLDALAQPVVPKVTWDNLVLPSEAMNLLRQIAEQVRQRGKVYEDWGFHNHMNRGLGISALFAGESGTGKTMAAEVIAQDLHLNLYRIDLSAVVSKYIGETEKNLRRLFDAAEDGGTILFFDEADAVFGKRSEVKDSHDRYANIEINYLLQRLETYQGLAILATNMKNALDEAFVRRLRFIVDFPFPGLAERKTLWQKVFPSETPTEGLNFDRLARFNLTGGNIHNIALNAAFLAVSDGTHVTMPIVLQAVRTELRKLERPINEADFRF</sequence>
<dbReference type="CDD" id="cd19481">
    <property type="entry name" value="RecA-like_protease"/>
    <property type="match status" value="1"/>
</dbReference>
<dbReference type="Proteomes" id="UP000252107">
    <property type="component" value="Unassembled WGS sequence"/>
</dbReference>
<dbReference type="AlphaFoldDB" id="A0A367R1F2"/>
<name>A0A367R1F2_9NOSO</name>
<gene>
    <name evidence="5" type="ORF">A6770_22085</name>
</gene>
<keyword evidence="3" id="KW-0067">ATP-binding</keyword>
<comment type="similarity">
    <text evidence="1">Belongs to the AAA ATPase family.</text>
</comment>
<dbReference type="GO" id="GO:0005524">
    <property type="term" value="F:ATP binding"/>
    <property type="evidence" value="ECO:0007669"/>
    <property type="project" value="UniProtKB-KW"/>
</dbReference>
<protein>
    <submittedName>
        <fullName evidence="5">AAA family ATPase</fullName>
    </submittedName>
</protein>
<dbReference type="InterPro" id="IPR003959">
    <property type="entry name" value="ATPase_AAA_core"/>
</dbReference>
<dbReference type="PANTHER" id="PTHR23073">
    <property type="entry name" value="26S PROTEASOME REGULATORY SUBUNIT"/>
    <property type="match status" value="1"/>
</dbReference>
<dbReference type="InterPro" id="IPR050221">
    <property type="entry name" value="26S_Proteasome_ATPase"/>
</dbReference>
<keyword evidence="2" id="KW-0547">Nucleotide-binding</keyword>
<comment type="caution">
    <text evidence="5">The sequence shown here is derived from an EMBL/GenBank/DDBJ whole genome shotgun (WGS) entry which is preliminary data.</text>
</comment>
<reference evidence="5" key="1">
    <citation type="submission" date="2016-04" db="EMBL/GenBank/DDBJ databases">
        <authorList>
            <person name="Tabuchi Yagui T.R."/>
        </authorList>
    </citation>
    <scope>NUCLEOTIDE SEQUENCE [LARGE SCALE GENOMIC DNA]</scope>
    <source>
        <strain evidence="5">NIES-26</strain>
    </source>
</reference>
<evidence type="ECO:0000313" key="5">
    <source>
        <dbReference type="EMBL" id="RCJ29423.1"/>
    </source>
</evidence>
<evidence type="ECO:0000259" key="4">
    <source>
        <dbReference type="SMART" id="SM00382"/>
    </source>
</evidence>
<evidence type="ECO:0000256" key="3">
    <source>
        <dbReference type="ARBA" id="ARBA00022840"/>
    </source>
</evidence>
<dbReference type="SMART" id="SM00382">
    <property type="entry name" value="AAA"/>
    <property type="match status" value="1"/>
</dbReference>
<dbReference type="InterPro" id="IPR027417">
    <property type="entry name" value="P-loop_NTPase"/>
</dbReference>
<dbReference type="SUPFAM" id="SSF52540">
    <property type="entry name" value="P-loop containing nucleoside triphosphate hydrolases"/>
    <property type="match status" value="1"/>
</dbReference>
<proteinExistence type="inferred from homology"/>
<dbReference type="Pfam" id="PF22977">
    <property type="entry name" value="WHD"/>
    <property type="match status" value="1"/>
</dbReference>
<dbReference type="EMBL" id="LXQD01000293">
    <property type="protein sequence ID" value="RCJ29423.1"/>
    <property type="molecule type" value="Genomic_DNA"/>
</dbReference>
<accession>A0A367R1F2</accession>
<evidence type="ECO:0000313" key="6">
    <source>
        <dbReference type="Proteomes" id="UP000252107"/>
    </source>
</evidence>
<dbReference type="Gene3D" id="3.40.50.300">
    <property type="entry name" value="P-loop containing nucleotide triphosphate hydrolases"/>
    <property type="match status" value="1"/>
</dbReference>
<feature type="domain" description="AAA+ ATPase" evidence="4">
    <location>
        <begin position="445"/>
        <end position="577"/>
    </location>
</feature>
<dbReference type="InterPro" id="IPR054472">
    <property type="entry name" value="WHD"/>
</dbReference>
<evidence type="ECO:0000256" key="2">
    <source>
        <dbReference type="ARBA" id="ARBA00022741"/>
    </source>
</evidence>
<dbReference type="Pfam" id="PF00004">
    <property type="entry name" value="AAA"/>
    <property type="match status" value="1"/>
</dbReference>
<dbReference type="InterPro" id="IPR003593">
    <property type="entry name" value="AAA+_ATPase"/>
</dbReference>
<keyword evidence="6" id="KW-1185">Reference proteome</keyword>